<protein>
    <submittedName>
        <fullName evidence="2">Polysaccharide pyruvyl transferase</fullName>
    </submittedName>
</protein>
<accession>A0A3S3UGV2</accession>
<dbReference type="InterPro" id="IPR007345">
    <property type="entry name" value="Polysacch_pyruvyl_Trfase"/>
</dbReference>
<proteinExistence type="predicted"/>
<evidence type="ECO:0000259" key="1">
    <source>
        <dbReference type="Pfam" id="PF04230"/>
    </source>
</evidence>
<keyword evidence="2" id="KW-0808">Transferase</keyword>
<dbReference type="PANTHER" id="PTHR36836">
    <property type="entry name" value="COLANIC ACID BIOSYNTHESIS PROTEIN WCAK"/>
    <property type="match status" value="1"/>
</dbReference>
<dbReference type="AlphaFoldDB" id="A0A3S3UGV2"/>
<comment type="caution">
    <text evidence="2">The sequence shown here is derived from an EMBL/GenBank/DDBJ whole genome shotgun (WGS) entry which is preliminary data.</text>
</comment>
<dbReference type="Pfam" id="PF04230">
    <property type="entry name" value="PS_pyruv_trans"/>
    <property type="match status" value="1"/>
</dbReference>
<dbReference type="GO" id="GO:0016740">
    <property type="term" value="F:transferase activity"/>
    <property type="evidence" value="ECO:0007669"/>
    <property type="project" value="UniProtKB-KW"/>
</dbReference>
<organism evidence="2 3">
    <name type="scientific">Candidatus Electrothrix marina</name>
    <dbReference type="NCBI Taxonomy" id="1859130"/>
    <lineage>
        <taxon>Bacteria</taxon>
        <taxon>Pseudomonadati</taxon>
        <taxon>Thermodesulfobacteriota</taxon>
        <taxon>Desulfobulbia</taxon>
        <taxon>Desulfobulbales</taxon>
        <taxon>Desulfobulbaceae</taxon>
        <taxon>Candidatus Electrothrix</taxon>
    </lineage>
</organism>
<dbReference type="EMBL" id="MTKR01000165">
    <property type="protein sequence ID" value="RWX50015.1"/>
    <property type="molecule type" value="Genomic_DNA"/>
</dbReference>
<dbReference type="Proteomes" id="UP000287615">
    <property type="component" value="Unassembled WGS sequence"/>
</dbReference>
<reference evidence="2 3" key="1">
    <citation type="submission" date="2017-01" db="EMBL/GenBank/DDBJ databases">
        <title>The cable genome- insights into the physiology and evolution of filamentous bacteria capable of sulfide oxidation via long distance electron transfer.</title>
        <authorList>
            <person name="Schreiber L."/>
            <person name="Bjerg J.T."/>
            <person name="Boggild A."/>
            <person name="Van De Vossenberg J."/>
            <person name="Meysman F."/>
            <person name="Nielsen L.P."/>
            <person name="Schramm A."/>
            <person name="Kjeldsen K.U."/>
        </authorList>
    </citation>
    <scope>NUCLEOTIDE SEQUENCE [LARGE SCALE GENOMIC DNA]</scope>
    <source>
        <strain evidence="2">A3</strain>
    </source>
</reference>
<evidence type="ECO:0000313" key="3">
    <source>
        <dbReference type="Proteomes" id="UP000287615"/>
    </source>
</evidence>
<dbReference type="PANTHER" id="PTHR36836:SF1">
    <property type="entry name" value="COLANIC ACID BIOSYNTHESIS PROTEIN WCAK"/>
    <property type="match status" value="1"/>
</dbReference>
<gene>
    <name evidence="2" type="ORF">VU00_11651</name>
</gene>
<feature type="domain" description="Polysaccharide pyruvyl transferase" evidence="1">
    <location>
        <begin position="36"/>
        <end position="286"/>
    </location>
</feature>
<feature type="non-terminal residue" evidence="2">
    <location>
        <position position="1"/>
    </location>
</feature>
<name>A0A3S3UGV2_9BACT</name>
<evidence type="ECO:0000313" key="2">
    <source>
        <dbReference type="EMBL" id="RWX50015.1"/>
    </source>
</evidence>
<sequence>DVEFHVPTTNCKFISNHFKNFNVKPIGMMPWNLCIKNFGYPLYKAMTDTDMVLICDNILFDRKFYNPLFNNLASIALFAPICKRKNIPIILYNVSVGPIDYPVGKKALQKVLDATALVVTRDTATKEIFDNLHLNYPELHIHADCAMNTEPPPAERMDAIIAKEGLFTNPKGTIGFNVNAYIDNWSEGGTFTRDDFCNAIAGAADQVIDELDVDVIFFVTQVMDLKVTKECTAKIRKQDRVKIISNVDYRYEEIAALLAKVEVHSGLRTHTLIFCAAMGTPMIGITSYPKSAGFLRTVGQGEWQVPFEKLTADYLGSMVKKAWEVREKTGEEIVRVAEKEKEKARLTASFLTKYFS</sequence>